<dbReference type="PROSITE" id="PS50989">
    <property type="entry name" value="COA_CT_CTER"/>
    <property type="match status" value="1"/>
</dbReference>
<evidence type="ECO:0000313" key="3">
    <source>
        <dbReference type="EMBL" id="MCI0182686.1"/>
    </source>
</evidence>
<dbReference type="SUPFAM" id="SSF52096">
    <property type="entry name" value="ClpP/crotonase"/>
    <property type="match status" value="2"/>
</dbReference>
<feature type="domain" description="CoA carboxyltransferase N-terminal" evidence="1">
    <location>
        <begin position="1"/>
        <end position="246"/>
    </location>
</feature>
<dbReference type="EC" id="2.1.3.1" evidence="3"/>
<protein>
    <submittedName>
        <fullName evidence="3">Methylmalonyl-CoA carboxyltransferase 12S subunit</fullName>
        <ecNumber evidence="3">2.1.3.1</ecNumber>
    </submittedName>
</protein>
<dbReference type="InterPro" id="IPR029045">
    <property type="entry name" value="ClpP/crotonase-like_dom_sf"/>
</dbReference>
<dbReference type="Gene3D" id="3.90.226.10">
    <property type="entry name" value="2-enoyl-CoA Hydratase, Chain A, domain 1"/>
    <property type="match status" value="2"/>
</dbReference>
<keyword evidence="4" id="KW-1185">Reference proteome</keyword>
<dbReference type="PANTHER" id="PTHR43842:SF2">
    <property type="entry name" value="PROPIONYL-COA CARBOXYLASE BETA CHAIN, MITOCHONDRIAL"/>
    <property type="match status" value="1"/>
</dbReference>
<accession>A0A9X1V6S6</accession>
<dbReference type="PANTHER" id="PTHR43842">
    <property type="entry name" value="PROPIONYL-COA CARBOXYLASE BETA CHAIN"/>
    <property type="match status" value="1"/>
</dbReference>
<dbReference type="InterPro" id="IPR011763">
    <property type="entry name" value="COA_CT_C"/>
</dbReference>
<dbReference type="InterPro" id="IPR051047">
    <property type="entry name" value="AccD/PCCB"/>
</dbReference>
<dbReference type="Pfam" id="PF01039">
    <property type="entry name" value="Carboxyl_trans"/>
    <property type="match status" value="1"/>
</dbReference>
<comment type="caution">
    <text evidence="3">The sequence shown here is derived from an EMBL/GenBank/DDBJ whole genome shotgun (WGS) entry which is preliminary data.</text>
</comment>
<proteinExistence type="predicted"/>
<evidence type="ECO:0000259" key="1">
    <source>
        <dbReference type="PROSITE" id="PS50980"/>
    </source>
</evidence>
<dbReference type="AlphaFoldDB" id="A0A9X1V6S6"/>
<dbReference type="EMBL" id="JALBUF010000002">
    <property type="protein sequence ID" value="MCI0182686.1"/>
    <property type="molecule type" value="Genomic_DNA"/>
</dbReference>
<dbReference type="GO" id="GO:0004658">
    <property type="term" value="F:propionyl-CoA carboxylase activity"/>
    <property type="evidence" value="ECO:0007669"/>
    <property type="project" value="TreeGrafter"/>
</dbReference>
<dbReference type="GO" id="GO:0047154">
    <property type="term" value="F:methylmalonyl-CoA carboxytransferase activity"/>
    <property type="evidence" value="ECO:0007669"/>
    <property type="project" value="UniProtKB-EC"/>
</dbReference>
<keyword evidence="3" id="KW-0808">Transferase</keyword>
<evidence type="ECO:0000313" key="4">
    <source>
        <dbReference type="Proteomes" id="UP001139263"/>
    </source>
</evidence>
<dbReference type="InterPro" id="IPR034733">
    <property type="entry name" value="AcCoA_carboxyl_beta"/>
</dbReference>
<feature type="domain" description="CoA carboxyltransferase C-terminal" evidence="2">
    <location>
        <begin position="250"/>
        <end position="484"/>
    </location>
</feature>
<sequence>MEEFIADLERRKQQAKQVDAKGSVRKARERIEWLVDSDSFVEFGALNYSDVPGMEGKTPADGLVAGIAKINGRPVVVMAPDKAVLAGTEGTVYIRKSESLHQFAVKRGLPIFHLGEGGGLRMPDGMGSDGISERMMPLSLLRHGRQVPMIASIMGDSYGGPTWFAIQSDFVVQVEGSCMAVAGPRMLEIATGEHVTPEELGGVQVHDKVTGQVHRVARDELDAIECMRTLFSYLPSHADETPPLIANDDPVDRSVEELKTIVPTRRTRAYDMRRVIHGIVDQDSFFELKKNFGGALLTGLARMGGRVVGIIASQPMVRAGSYGPQECDKATEFICFCDSYHIPIIFLHDVPGFRVGKSAEAEKMATKIMVWNQALAWSSVPKISVVIRKSIGAAYSNMGGPKMGSDVVVAWPTAEISFTGAEVGVNVVYGRQLAQAKDPVAQRERLLAQWEVDSSPYQAAAKHLIDDVIDPSDTRKFLCQALEWTCHKNGGKSQRLLASWPTGF</sequence>
<organism evidence="3 4">
    <name type="scientific">Sulfoacidibacillus ferrooxidans</name>
    <dbReference type="NCBI Taxonomy" id="2005001"/>
    <lineage>
        <taxon>Bacteria</taxon>
        <taxon>Bacillati</taxon>
        <taxon>Bacillota</taxon>
        <taxon>Bacilli</taxon>
        <taxon>Bacillales</taxon>
        <taxon>Alicyclobacillaceae</taxon>
        <taxon>Sulfoacidibacillus</taxon>
    </lineage>
</organism>
<dbReference type="PROSITE" id="PS50980">
    <property type="entry name" value="COA_CT_NTER"/>
    <property type="match status" value="1"/>
</dbReference>
<dbReference type="Proteomes" id="UP001139263">
    <property type="component" value="Unassembled WGS sequence"/>
</dbReference>
<dbReference type="InterPro" id="IPR011762">
    <property type="entry name" value="COA_CT_N"/>
</dbReference>
<dbReference type="RefSeq" id="WP_241712300.1">
    <property type="nucleotide sequence ID" value="NZ_JALBUF010000002.1"/>
</dbReference>
<evidence type="ECO:0000259" key="2">
    <source>
        <dbReference type="PROSITE" id="PS50989"/>
    </source>
</evidence>
<name>A0A9X1V6S6_9BACL</name>
<reference evidence="3" key="1">
    <citation type="submission" date="2022-03" db="EMBL/GenBank/DDBJ databases">
        <title>Draft Genome Sequence of Firmicute Strain S0AB, a Heterotrophic Iron/Sulfur-Oxidizing Extreme Acidophile.</title>
        <authorList>
            <person name="Vergara E."/>
            <person name="Pakostova E."/>
            <person name="Johnson D.B."/>
            <person name="Holmes D.S."/>
        </authorList>
    </citation>
    <scope>NUCLEOTIDE SEQUENCE</scope>
    <source>
        <strain evidence="3">S0AB</strain>
    </source>
</reference>
<gene>
    <name evidence="3" type="ORF">MM817_00955</name>
</gene>